<organism evidence="3 4">
    <name type="scientific">Brachybacterium halotolerans</name>
    <dbReference type="NCBI Taxonomy" id="2795215"/>
    <lineage>
        <taxon>Bacteria</taxon>
        <taxon>Bacillati</taxon>
        <taxon>Actinomycetota</taxon>
        <taxon>Actinomycetes</taxon>
        <taxon>Micrococcales</taxon>
        <taxon>Dermabacteraceae</taxon>
        <taxon>Brachybacterium</taxon>
    </lineage>
</organism>
<dbReference type="Gene3D" id="2.60.120.10">
    <property type="entry name" value="Jelly Rolls"/>
    <property type="match status" value="1"/>
</dbReference>
<dbReference type="InterPro" id="IPR050807">
    <property type="entry name" value="TransReg_Diox_bact_type"/>
</dbReference>
<dbReference type="SUPFAM" id="SSF51182">
    <property type="entry name" value="RmlC-like cupins"/>
    <property type="match status" value="1"/>
</dbReference>
<gene>
    <name evidence="3" type="ORF">I8D64_02780</name>
</gene>
<dbReference type="InterPro" id="IPR010982">
    <property type="entry name" value="Lambda_DNA-bd_dom_sf"/>
</dbReference>
<comment type="caution">
    <text evidence="3">The sequence shown here is derived from an EMBL/GenBank/DDBJ whole genome shotgun (WGS) entry which is preliminary data.</text>
</comment>
<dbReference type="SUPFAM" id="SSF47413">
    <property type="entry name" value="lambda repressor-like DNA-binding domains"/>
    <property type="match status" value="1"/>
</dbReference>
<dbReference type="RefSeq" id="WP_200500951.1">
    <property type="nucleotide sequence ID" value="NZ_JAEDAJ010000001.1"/>
</dbReference>
<evidence type="ECO:0000313" key="3">
    <source>
        <dbReference type="EMBL" id="MBK0330326.1"/>
    </source>
</evidence>
<accession>A0ABS1B6S5</accession>
<feature type="domain" description="HTH cro/C1-type" evidence="2">
    <location>
        <begin position="14"/>
        <end position="68"/>
    </location>
</feature>
<dbReference type="CDD" id="cd02209">
    <property type="entry name" value="cupin_XRE_C"/>
    <property type="match status" value="1"/>
</dbReference>
<dbReference type="Proteomes" id="UP000612352">
    <property type="component" value="Unassembled WGS sequence"/>
</dbReference>
<sequence>MVESQLRNRIGASVRRERTRRTWSAAELARRAGISKAGLSQLESGSGNPSVETLWAIATALDVPFAALVDQGDEGPTVIRAGDAPEVVAGSARYSAALISACPPGARRDLYVVRAEPGQPRLSDPHQAGTIEHVVLMSGSALAGPVDDAQELGPGDYVVYRGDLPHTFEARSAGTSALLISELS</sequence>
<keyword evidence="1" id="KW-0238">DNA-binding</keyword>
<proteinExistence type="predicted"/>
<dbReference type="EMBL" id="JAEDAJ010000001">
    <property type="protein sequence ID" value="MBK0330326.1"/>
    <property type="molecule type" value="Genomic_DNA"/>
</dbReference>
<dbReference type="Pfam" id="PF01381">
    <property type="entry name" value="HTH_3"/>
    <property type="match status" value="1"/>
</dbReference>
<evidence type="ECO:0000259" key="2">
    <source>
        <dbReference type="PROSITE" id="PS50943"/>
    </source>
</evidence>
<name>A0ABS1B6S5_9MICO</name>
<evidence type="ECO:0000256" key="1">
    <source>
        <dbReference type="ARBA" id="ARBA00023125"/>
    </source>
</evidence>
<dbReference type="PANTHER" id="PTHR46797">
    <property type="entry name" value="HTH-TYPE TRANSCRIPTIONAL REGULATOR"/>
    <property type="match status" value="1"/>
</dbReference>
<evidence type="ECO:0000313" key="4">
    <source>
        <dbReference type="Proteomes" id="UP000612352"/>
    </source>
</evidence>
<dbReference type="PROSITE" id="PS50943">
    <property type="entry name" value="HTH_CROC1"/>
    <property type="match status" value="1"/>
</dbReference>
<reference evidence="3 4" key="1">
    <citation type="submission" date="2020-12" db="EMBL/GenBank/DDBJ databases">
        <title>Brachybacterium sp. MASK1Z-5, whole genome shotgun sequence.</title>
        <authorList>
            <person name="Tuo L."/>
        </authorList>
    </citation>
    <scope>NUCLEOTIDE SEQUENCE [LARGE SCALE GENOMIC DNA]</scope>
    <source>
        <strain evidence="3 4">MASK1Z-5</strain>
    </source>
</reference>
<dbReference type="InterPro" id="IPR001387">
    <property type="entry name" value="Cro/C1-type_HTH"/>
</dbReference>
<dbReference type="InterPro" id="IPR014710">
    <property type="entry name" value="RmlC-like_jellyroll"/>
</dbReference>
<dbReference type="InterPro" id="IPR011051">
    <property type="entry name" value="RmlC_Cupin_sf"/>
</dbReference>
<dbReference type="Gene3D" id="1.10.260.40">
    <property type="entry name" value="lambda repressor-like DNA-binding domains"/>
    <property type="match status" value="1"/>
</dbReference>
<protein>
    <submittedName>
        <fullName evidence="3">Helix-turn-helix transcriptional regulator</fullName>
    </submittedName>
</protein>
<dbReference type="CDD" id="cd00093">
    <property type="entry name" value="HTH_XRE"/>
    <property type="match status" value="1"/>
</dbReference>
<dbReference type="SMART" id="SM00530">
    <property type="entry name" value="HTH_XRE"/>
    <property type="match status" value="1"/>
</dbReference>
<keyword evidence="4" id="KW-1185">Reference proteome</keyword>
<dbReference type="PANTHER" id="PTHR46797:SF1">
    <property type="entry name" value="METHYLPHOSPHONATE SYNTHASE"/>
    <property type="match status" value="1"/>
</dbReference>